<proteinExistence type="predicted"/>
<organism evidence="1 2">
    <name type="scientific">Anoxybacter fermentans</name>
    <dbReference type="NCBI Taxonomy" id="1323375"/>
    <lineage>
        <taxon>Bacteria</taxon>
        <taxon>Bacillati</taxon>
        <taxon>Bacillota</taxon>
        <taxon>Clostridia</taxon>
        <taxon>Halanaerobiales</taxon>
        <taxon>Anoxybacter</taxon>
    </lineage>
</organism>
<dbReference type="AlphaFoldDB" id="A0A3S9T179"/>
<dbReference type="Proteomes" id="UP000267250">
    <property type="component" value="Chromosome"/>
</dbReference>
<gene>
    <name evidence="1" type="ORF">BBF96_13490</name>
</gene>
<keyword evidence="2" id="KW-1185">Reference proteome</keyword>
<accession>A0A3S9T179</accession>
<dbReference type="EMBL" id="CP016379">
    <property type="protein sequence ID" value="AZR74314.1"/>
    <property type="molecule type" value="Genomic_DNA"/>
</dbReference>
<sequence>MKIIWKAQLHLTAGMRFAIAHPNLSLRSGLRIPAECCAQSGGWLKMDRSRIDPKEFQESITKELDTIRNRVRNLIGTSHWGEEGQYKEAILKNVIRRFLPSNLYWNRFCN</sequence>
<evidence type="ECO:0000313" key="2">
    <source>
        <dbReference type="Proteomes" id="UP000267250"/>
    </source>
</evidence>
<name>A0A3S9T179_9FIRM</name>
<evidence type="ECO:0000313" key="1">
    <source>
        <dbReference type="EMBL" id="AZR74314.1"/>
    </source>
</evidence>
<dbReference type="KEGG" id="aft:BBF96_13490"/>
<reference evidence="1 2" key="1">
    <citation type="submission" date="2016-07" db="EMBL/GenBank/DDBJ databases">
        <title>Genome and transcriptome analysis of iron-reducing fermentative bacteria Anoxybacter fermentans.</title>
        <authorList>
            <person name="Zeng X."/>
            <person name="Shao Z."/>
        </authorList>
    </citation>
    <scope>NUCLEOTIDE SEQUENCE [LARGE SCALE GENOMIC DNA]</scope>
    <source>
        <strain evidence="1 2">DY22613</strain>
    </source>
</reference>
<protein>
    <submittedName>
        <fullName evidence="1">Uncharacterized protein</fullName>
    </submittedName>
</protein>